<sequence>MKKKSGSSKENLEIVVVAQEAVPIQIIEPIHAAPVVEPSVEEQREATSAVLIDEDISAEKGKKPLHEKDPVKGNPVEEQVFLILADIECLVQLLENIIDDDRFFNSFSFKKLASLKVEDISAKEELVLSWGEAESTRVALNRRMYILLKYRELLLRKFLEARKINFAPGDGSSTVDLKVLDRLSDIHSFVLEELKEQAKAHGLMCKKT</sequence>
<dbReference type="AlphaFoldDB" id="A0A2Z7AZ71"/>
<evidence type="ECO:0000313" key="2">
    <source>
        <dbReference type="Proteomes" id="UP000250235"/>
    </source>
</evidence>
<proteinExistence type="predicted"/>
<organism evidence="1 2">
    <name type="scientific">Dorcoceras hygrometricum</name>
    <dbReference type="NCBI Taxonomy" id="472368"/>
    <lineage>
        <taxon>Eukaryota</taxon>
        <taxon>Viridiplantae</taxon>
        <taxon>Streptophyta</taxon>
        <taxon>Embryophyta</taxon>
        <taxon>Tracheophyta</taxon>
        <taxon>Spermatophyta</taxon>
        <taxon>Magnoliopsida</taxon>
        <taxon>eudicotyledons</taxon>
        <taxon>Gunneridae</taxon>
        <taxon>Pentapetalae</taxon>
        <taxon>asterids</taxon>
        <taxon>lamiids</taxon>
        <taxon>Lamiales</taxon>
        <taxon>Gesneriaceae</taxon>
        <taxon>Didymocarpoideae</taxon>
        <taxon>Trichosporeae</taxon>
        <taxon>Loxocarpinae</taxon>
        <taxon>Dorcoceras</taxon>
    </lineage>
</organism>
<evidence type="ECO:0000313" key="1">
    <source>
        <dbReference type="EMBL" id="KZV26270.1"/>
    </source>
</evidence>
<reference evidence="1 2" key="1">
    <citation type="journal article" date="2015" name="Proc. Natl. Acad. Sci. U.S.A.">
        <title>The resurrection genome of Boea hygrometrica: A blueprint for survival of dehydration.</title>
        <authorList>
            <person name="Xiao L."/>
            <person name="Yang G."/>
            <person name="Zhang L."/>
            <person name="Yang X."/>
            <person name="Zhao S."/>
            <person name="Ji Z."/>
            <person name="Zhou Q."/>
            <person name="Hu M."/>
            <person name="Wang Y."/>
            <person name="Chen M."/>
            <person name="Xu Y."/>
            <person name="Jin H."/>
            <person name="Xiao X."/>
            <person name="Hu G."/>
            <person name="Bao F."/>
            <person name="Hu Y."/>
            <person name="Wan P."/>
            <person name="Li L."/>
            <person name="Deng X."/>
            <person name="Kuang T."/>
            <person name="Xiang C."/>
            <person name="Zhu J.K."/>
            <person name="Oliver M.J."/>
            <person name="He Y."/>
        </authorList>
    </citation>
    <scope>NUCLEOTIDE SEQUENCE [LARGE SCALE GENOMIC DNA]</scope>
    <source>
        <strain evidence="2">cv. XS01</strain>
    </source>
</reference>
<dbReference type="Proteomes" id="UP000250235">
    <property type="component" value="Unassembled WGS sequence"/>
</dbReference>
<accession>A0A2Z7AZ71</accession>
<dbReference type="EMBL" id="KV011393">
    <property type="protein sequence ID" value="KZV26270.1"/>
    <property type="molecule type" value="Genomic_DNA"/>
</dbReference>
<name>A0A2Z7AZ71_9LAMI</name>
<gene>
    <name evidence="1" type="ORF">F511_41953</name>
</gene>
<protein>
    <submittedName>
        <fullName evidence="1">Uncharacterized protein</fullName>
    </submittedName>
</protein>
<keyword evidence="2" id="KW-1185">Reference proteome</keyword>